<name>A0A1F7GKU9_9BACT</name>
<organism evidence="1 2">
    <name type="scientific">Candidatus Roizmanbacteria bacterium RIFCSPHIGHO2_01_FULL_39_24</name>
    <dbReference type="NCBI Taxonomy" id="1802032"/>
    <lineage>
        <taxon>Bacteria</taxon>
        <taxon>Candidatus Roizmaniibacteriota</taxon>
    </lineage>
</organism>
<protein>
    <submittedName>
        <fullName evidence="1">Uncharacterized protein</fullName>
    </submittedName>
</protein>
<comment type="caution">
    <text evidence="1">The sequence shown here is derived from an EMBL/GenBank/DDBJ whole genome shotgun (WGS) entry which is preliminary data.</text>
</comment>
<evidence type="ECO:0000313" key="1">
    <source>
        <dbReference type="EMBL" id="OGK19563.1"/>
    </source>
</evidence>
<dbReference type="Proteomes" id="UP000176850">
    <property type="component" value="Unassembled WGS sequence"/>
</dbReference>
<evidence type="ECO:0000313" key="2">
    <source>
        <dbReference type="Proteomes" id="UP000176850"/>
    </source>
</evidence>
<reference evidence="1 2" key="1">
    <citation type="journal article" date="2016" name="Nat. Commun.">
        <title>Thousands of microbial genomes shed light on interconnected biogeochemical processes in an aquifer system.</title>
        <authorList>
            <person name="Anantharaman K."/>
            <person name="Brown C.T."/>
            <person name="Hug L.A."/>
            <person name="Sharon I."/>
            <person name="Castelle C.J."/>
            <person name="Probst A.J."/>
            <person name="Thomas B.C."/>
            <person name="Singh A."/>
            <person name="Wilkins M.J."/>
            <person name="Karaoz U."/>
            <person name="Brodie E.L."/>
            <person name="Williams K.H."/>
            <person name="Hubbard S.S."/>
            <person name="Banfield J.F."/>
        </authorList>
    </citation>
    <scope>NUCLEOTIDE SEQUENCE [LARGE SCALE GENOMIC DNA]</scope>
</reference>
<accession>A0A1F7GKU9</accession>
<dbReference type="AlphaFoldDB" id="A0A1F7GKU9"/>
<sequence length="352" mass="39141">MLKDIERVDRIVGTTVVKRMATPPNTLLGLAVPFSQDATLADLTVTYFNDETNRPIIIPSLREGLGDRIIQLRHTAGLARHFPHKTFVFWQDELRGIENSPYFSLPENVHPEPASSGGSITLHLYSPDIALQPFLSSYNSRLKNRPYNSRDVDVLIKIARNEGRINYNLFYEPIFKISPDQVENHPVQSDVLCLPDAIALPGQKRSRKSLSPETWGKVFSQMDPSQRLAIVIGTANPAYCHEVVRVAHEVGMEHVDEIEGDIHVVIDAILSTRKFVGMDSGTTHLAAEVIKAARAAGRTINFRELFLDSVFPFTDYGIPDVDGLFKTLVHYSGPSGDLDRIDPVAVAAFISS</sequence>
<gene>
    <name evidence="1" type="ORF">A2799_00300</name>
</gene>
<proteinExistence type="predicted"/>
<dbReference type="EMBL" id="MFZH01000009">
    <property type="protein sequence ID" value="OGK19563.1"/>
    <property type="molecule type" value="Genomic_DNA"/>
</dbReference>